<dbReference type="Gene3D" id="2.170.130.10">
    <property type="entry name" value="TonB-dependent receptor, plug domain"/>
    <property type="match status" value="1"/>
</dbReference>
<protein>
    <submittedName>
        <fullName evidence="15">Vitamin B12 transporter</fullName>
    </submittedName>
</protein>
<dbReference type="Proteomes" id="UP000295777">
    <property type="component" value="Unassembled WGS sequence"/>
</dbReference>
<dbReference type="GO" id="GO:0009279">
    <property type="term" value="C:cell outer membrane"/>
    <property type="evidence" value="ECO:0007669"/>
    <property type="project" value="UniProtKB-SubCell"/>
</dbReference>
<name>A0A4R1GCR7_9BACT</name>
<evidence type="ECO:0000256" key="12">
    <source>
        <dbReference type="SAM" id="SignalP"/>
    </source>
</evidence>
<dbReference type="CDD" id="cd01347">
    <property type="entry name" value="ligand_gated_channel"/>
    <property type="match status" value="1"/>
</dbReference>
<evidence type="ECO:0000313" key="16">
    <source>
        <dbReference type="Proteomes" id="UP000295777"/>
    </source>
</evidence>
<evidence type="ECO:0000256" key="1">
    <source>
        <dbReference type="ARBA" id="ARBA00004571"/>
    </source>
</evidence>
<keyword evidence="8" id="KW-0675">Receptor</keyword>
<dbReference type="OrthoDB" id="101167at2"/>
<evidence type="ECO:0000256" key="10">
    <source>
        <dbReference type="PROSITE-ProRule" id="PRU01360"/>
    </source>
</evidence>
<dbReference type="InterPro" id="IPR012910">
    <property type="entry name" value="Plug_dom"/>
</dbReference>
<dbReference type="Pfam" id="PF07715">
    <property type="entry name" value="Plug"/>
    <property type="match status" value="1"/>
</dbReference>
<evidence type="ECO:0000256" key="2">
    <source>
        <dbReference type="ARBA" id="ARBA00022448"/>
    </source>
</evidence>
<dbReference type="InterPro" id="IPR036942">
    <property type="entry name" value="Beta-barrel_TonB_sf"/>
</dbReference>
<comment type="subcellular location">
    <subcellularLocation>
        <location evidence="1 10">Cell outer membrane</location>
        <topology evidence="1 10">Multi-pass membrane protein</topology>
    </subcellularLocation>
</comment>
<dbReference type="InterPro" id="IPR039426">
    <property type="entry name" value="TonB-dep_rcpt-like"/>
</dbReference>
<evidence type="ECO:0000259" key="13">
    <source>
        <dbReference type="Pfam" id="PF00593"/>
    </source>
</evidence>
<keyword evidence="4 10" id="KW-0812">Transmembrane</keyword>
<feature type="domain" description="TonB-dependent receptor plug" evidence="14">
    <location>
        <begin position="40"/>
        <end position="144"/>
    </location>
</feature>
<organism evidence="15 16">
    <name type="scientific">Phorcysia thermohydrogeniphila</name>
    <dbReference type="NCBI Taxonomy" id="936138"/>
    <lineage>
        <taxon>Bacteria</taxon>
        <taxon>Pseudomonadati</taxon>
        <taxon>Aquificota</taxon>
        <taxon>Aquificia</taxon>
        <taxon>Desulfurobacteriales</taxon>
        <taxon>Desulfurobacteriaceae</taxon>
        <taxon>Phorcysia</taxon>
    </lineage>
</organism>
<feature type="chain" id="PRO_5020215248" evidence="12">
    <location>
        <begin position="20"/>
        <end position="636"/>
    </location>
</feature>
<dbReference type="PROSITE" id="PS52016">
    <property type="entry name" value="TONB_DEPENDENT_REC_3"/>
    <property type="match status" value="1"/>
</dbReference>
<sequence>MRKSLILLTTLLTATTAFAGEVPEIQVTATRVEVPVEHVGDDVEIITEEKIKKYGFTSITDVLKYVAGIHISSNGGFGQTTSVYMLGLPTKHILVMIDGVPINDPSNVDSQANFAYIDLNNVERIEVLKGAQGALYGSEAIAGVINIITKKPKKNEFKFGFEGGKYETFKENVFSSLKFNDGYLLFSVENFKTNGFSATNNKAGIFTYDPDNDGYNYRTAWFSYGWNLNEFTKIRGSFRLKDGKAEYDSAKCEYDPTTWALIGCEPYSDTYTTYYNYFANIKVDSALTDSLLITANFGNNKEERTAIDSSGEGDYTGITRYASVQLAYYFQDSLIFTSGFSYKQEIGDFSGDYPSWGTSIKAEGRLYTRSIFGEVHSNYYNLHTTLALRRDFHSQFGAKTTYKISTVYTVRQTRTTLKGQYGTGFRAPSPYQLYAVSVFPWGETVLGNPHLRAETSENWILGVKQQLLVVKGEIEANYFKNHIWDPIVYDSSADPKYQNANKGITEGMEVKLSFKVLRELDVFGSYTHQRLSGDDAFVLRRPEDSYVFGFNIKHGDFKFSFWGEHYSSRKDKDFSSNQYVSLSPFTTYNCYASYQLNDRVNFYLKGINLTDKDYELAYGYNTMGRALFAGLEVSFK</sequence>
<dbReference type="InterPro" id="IPR000531">
    <property type="entry name" value="Beta-barrel_TonB"/>
</dbReference>
<keyword evidence="7 10" id="KW-0472">Membrane</keyword>
<gene>
    <name evidence="15" type="ORF">CLV27_0984</name>
</gene>
<dbReference type="PANTHER" id="PTHR30069">
    <property type="entry name" value="TONB-DEPENDENT OUTER MEMBRANE RECEPTOR"/>
    <property type="match status" value="1"/>
</dbReference>
<dbReference type="GO" id="GO:0015344">
    <property type="term" value="F:siderophore uptake transmembrane transporter activity"/>
    <property type="evidence" value="ECO:0007669"/>
    <property type="project" value="TreeGrafter"/>
</dbReference>
<dbReference type="Gene3D" id="2.40.170.20">
    <property type="entry name" value="TonB-dependent receptor, beta-barrel domain"/>
    <property type="match status" value="1"/>
</dbReference>
<keyword evidence="9 10" id="KW-0998">Cell outer membrane</keyword>
<accession>A0A4R1GCR7</accession>
<evidence type="ECO:0000256" key="4">
    <source>
        <dbReference type="ARBA" id="ARBA00022692"/>
    </source>
</evidence>
<evidence type="ECO:0000256" key="7">
    <source>
        <dbReference type="ARBA" id="ARBA00023136"/>
    </source>
</evidence>
<keyword evidence="5 12" id="KW-0732">Signal</keyword>
<dbReference type="Pfam" id="PF00593">
    <property type="entry name" value="TonB_dep_Rec_b-barrel"/>
    <property type="match status" value="1"/>
</dbReference>
<dbReference type="AlphaFoldDB" id="A0A4R1GCR7"/>
<comment type="similarity">
    <text evidence="10 11">Belongs to the TonB-dependent receptor family.</text>
</comment>
<keyword evidence="3 10" id="KW-1134">Transmembrane beta strand</keyword>
<dbReference type="GO" id="GO:0044718">
    <property type="term" value="P:siderophore transmembrane transport"/>
    <property type="evidence" value="ECO:0007669"/>
    <property type="project" value="TreeGrafter"/>
</dbReference>
<evidence type="ECO:0000256" key="5">
    <source>
        <dbReference type="ARBA" id="ARBA00022729"/>
    </source>
</evidence>
<dbReference type="SUPFAM" id="SSF56935">
    <property type="entry name" value="Porins"/>
    <property type="match status" value="1"/>
</dbReference>
<evidence type="ECO:0000256" key="8">
    <source>
        <dbReference type="ARBA" id="ARBA00023170"/>
    </source>
</evidence>
<reference evidence="15 16" key="1">
    <citation type="submission" date="2019-03" db="EMBL/GenBank/DDBJ databases">
        <title>Genomic Encyclopedia of Archaeal and Bacterial Type Strains, Phase II (KMG-II): from individual species to whole genera.</title>
        <authorList>
            <person name="Goeker M."/>
        </authorList>
    </citation>
    <scope>NUCLEOTIDE SEQUENCE [LARGE SCALE GENOMIC DNA]</scope>
    <source>
        <strain evidence="15 16">DSM 24425</strain>
    </source>
</reference>
<evidence type="ECO:0000256" key="9">
    <source>
        <dbReference type="ARBA" id="ARBA00023237"/>
    </source>
</evidence>
<keyword evidence="6 11" id="KW-0798">TonB box</keyword>
<keyword evidence="16" id="KW-1185">Reference proteome</keyword>
<dbReference type="RefSeq" id="WP_132526377.1">
    <property type="nucleotide sequence ID" value="NZ_SMFV01000003.1"/>
</dbReference>
<evidence type="ECO:0000313" key="15">
    <source>
        <dbReference type="EMBL" id="TCK04551.1"/>
    </source>
</evidence>
<dbReference type="PANTHER" id="PTHR30069:SF29">
    <property type="entry name" value="HEMOGLOBIN AND HEMOGLOBIN-HAPTOGLOBIN-BINDING PROTEIN 1-RELATED"/>
    <property type="match status" value="1"/>
</dbReference>
<feature type="signal peptide" evidence="12">
    <location>
        <begin position="1"/>
        <end position="19"/>
    </location>
</feature>
<evidence type="ECO:0000256" key="11">
    <source>
        <dbReference type="RuleBase" id="RU003357"/>
    </source>
</evidence>
<evidence type="ECO:0000259" key="14">
    <source>
        <dbReference type="Pfam" id="PF07715"/>
    </source>
</evidence>
<dbReference type="InterPro" id="IPR037066">
    <property type="entry name" value="Plug_dom_sf"/>
</dbReference>
<evidence type="ECO:0000256" key="6">
    <source>
        <dbReference type="ARBA" id="ARBA00023077"/>
    </source>
</evidence>
<keyword evidence="2 10" id="KW-0813">Transport</keyword>
<comment type="caution">
    <text evidence="15">The sequence shown here is derived from an EMBL/GenBank/DDBJ whole genome shotgun (WGS) entry which is preliminary data.</text>
</comment>
<evidence type="ECO:0000256" key="3">
    <source>
        <dbReference type="ARBA" id="ARBA00022452"/>
    </source>
</evidence>
<feature type="domain" description="TonB-dependent receptor-like beta-barrel" evidence="13">
    <location>
        <begin position="174"/>
        <end position="609"/>
    </location>
</feature>
<proteinExistence type="inferred from homology"/>
<dbReference type="EMBL" id="SMFV01000003">
    <property type="protein sequence ID" value="TCK04551.1"/>
    <property type="molecule type" value="Genomic_DNA"/>
</dbReference>